<dbReference type="Proteomes" id="UP000002573">
    <property type="component" value="Chromosome"/>
</dbReference>
<dbReference type="OrthoDB" id="372168at2157"/>
<dbReference type="RefSeq" id="WP_013143021.1">
    <property type="nucleotide sequence ID" value="NC_014205.1"/>
</dbReference>
<dbReference type="STRING" id="591019.Shell_0702"/>
<dbReference type="PANTHER" id="PTHR30508:SF1">
    <property type="entry name" value="UPF0051 PROTEIN ABCI8, CHLOROPLASTIC-RELATED"/>
    <property type="match status" value="1"/>
</dbReference>
<dbReference type="InterPro" id="IPR055346">
    <property type="entry name" value="Fe-S_cluster_assembly_SufBD"/>
</dbReference>
<dbReference type="Pfam" id="PF01458">
    <property type="entry name" value="SUFBD_core"/>
    <property type="match status" value="1"/>
</dbReference>
<dbReference type="InterPro" id="IPR045595">
    <property type="entry name" value="SufBD_N"/>
</dbReference>
<dbReference type="InterPro" id="IPR037284">
    <property type="entry name" value="SUF_FeS_clus_asmbl_SufBD_sf"/>
</dbReference>
<evidence type="ECO:0000256" key="1">
    <source>
        <dbReference type="ARBA" id="ARBA00043967"/>
    </source>
</evidence>
<accession>D7DCC6</accession>
<reference evidence="4 5" key="2">
    <citation type="journal article" date="2011" name="Stand. Genomic Sci.">
        <title>Complete genome sequence of Staphylothermus hellenicus P8.</title>
        <authorList>
            <person name="Anderson I."/>
            <person name="Wirth R."/>
            <person name="Lucas S."/>
            <person name="Copeland A."/>
            <person name="Lapidus A."/>
            <person name="Cheng J.F."/>
            <person name="Goodwin L."/>
            <person name="Pitluck S."/>
            <person name="Davenport K."/>
            <person name="Detter J.C."/>
            <person name="Han C."/>
            <person name="Tapia R."/>
            <person name="Land M."/>
            <person name="Hauser L."/>
            <person name="Pati A."/>
            <person name="Mikhailova N."/>
            <person name="Woyke T."/>
            <person name="Klenk H.P."/>
            <person name="Kyrpides N."/>
            <person name="Ivanova N."/>
        </authorList>
    </citation>
    <scope>NUCLEOTIDE SEQUENCE [LARGE SCALE GENOMIC DNA]</scope>
    <source>
        <strain evidence="5">DSM 12710 / JCM 10830 / BK20S6-10-b1 / P8</strain>
    </source>
</reference>
<feature type="domain" description="SUF system FeS cluster assembly SufBD N-terminal" evidence="3">
    <location>
        <begin position="141"/>
        <end position="202"/>
    </location>
</feature>
<dbReference type="InterPro" id="IPR000825">
    <property type="entry name" value="SUF_FeS_clus_asmbl_SufBD_core"/>
</dbReference>
<sequence length="471" mass="53501">MTRPIEISKIIEHPEYMEPIEYRGKIEIRGKITRDLVEEISRQKKEPDWMRRLRLRALEYFEKLPLPKWLYGIESIDLEEITTYYVKPLEQPASNWEDLPAEIREIYLRLGLPDAYAKYLAGLTTVLDSETAYSAMKDYLKKIGVIMIPMEQAIRKYPDLVKKYFGKIVGPIEHKFAALHYALWSGGVFVYVPKNVKVPYPVEAFFFVGKELEGQFEHSLIVADEGSELTFIEGCSAPRFKKFSFHDGAVELYAHRKAKISFITVQNWSRNIINFNNKRAIAEEDSYVEWLEGSIGSKYTVTYPSTILRGKGARTSSLVVGIANGPYIKDTGSKAIHAAPNTKSKIISKSISSEGGVNIYRGLVHIFKGAKNSTSYVQCDSLILDEKSKAYTYPIIHVEEKDSETGHEATTGRINDDQIFYLQSRGLSEGQAKSMIVLGYIKDVLKGLPMEYVAMLNRVIQLEFERIGGVG</sequence>
<dbReference type="eggNOG" id="arCOG01715">
    <property type="taxonomic scope" value="Archaea"/>
</dbReference>
<dbReference type="NCBIfam" id="TIGR01980">
    <property type="entry name" value="sufB"/>
    <property type="match status" value="1"/>
</dbReference>
<dbReference type="AlphaFoldDB" id="D7DCC6"/>
<feature type="domain" description="SUF system FeS cluster assembly SufBD core" evidence="2">
    <location>
        <begin position="210"/>
        <end position="439"/>
    </location>
</feature>
<dbReference type="PANTHER" id="PTHR30508">
    <property type="entry name" value="FES CLUSTER ASSEMBLY PROTEIN SUF"/>
    <property type="match status" value="1"/>
</dbReference>
<dbReference type="HOGENOM" id="CLU_026231_0_1_2"/>
<dbReference type="KEGG" id="shc:Shell_0702"/>
<dbReference type="GO" id="GO:0016226">
    <property type="term" value="P:iron-sulfur cluster assembly"/>
    <property type="evidence" value="ECO:0007669"/>
    <property type="project" value="InterPro"/>
</dbReference>
<proteinExistence type="inferred from homology"/>
<evidence type="ECO:0000259" key="2">
    <source>
        <dbReference type="Pfam" id="PF01458"/>
    </source>
</evidence>
<dbReference type="EMBL" id="CP002051">
    <property type="protein sequence ID" value="ADI31823.1"/>
    <property type="molecule type" value="Genomic_DNA"/>
</dbReference>
<organism evidence="4 5">
    <name type="scientific">Staphylothermus hellenicus (strain DSM 12710 / JCM 10830 / BK20S6-10-b1 / P8)</name>
    <dbReference type="NCBI Taxonomy" id="591019"/>
    <lineage>
        <taxon>Archaea</taxon>
        <taxon>Thermoproteota</taxon>
        <taxon>Thermoprotei</taxon>
        <taxon>Desulfurococcales</taxon>
        <taxon>Desulfurococcaceae</taxon>
        <taxon>Staphylothermus</taxon>
    </lineage>
</organism>
<protein>
    <submittedName>
        <fullName evidence="4">FeS assembly protein SufB</fullName>
    </submittedName>
</protein>
<dbReference type="Pfam" id="PF19295">
    <property type="entry name" value="SufBD_N"/>
    <property type="match status" value="1"/>
</dbReference>
<evidence type="ECO:0000313" key="5">
    <source>
        <dbReference type="Proteomes" id="UP000002573"/>
    </source>
</evidence>
<dbReference type="GeneID" id="9233991"/>
<comment type="similarity">
    <text evidence="1">Belongs to the iron-sulfur cluster assembly SufBD family.</text>
</comment>
<gene>
    <name evidence="4" type="ordered locus">Shell_0702</name>
</gene>
<keyword evidence="5" id="KW-1185">Reference proteome</keyword>
<dbReference type="SUPFAM" id="SSF101960">
    <property type="entry name" value="Stabilizer of iron transporter SufD"/>
    <property type="match status" value="1"/>
</dbReference>
<reference evidence="5" key="1">
    <citation type="submission" date="2010-05" db="EMBL/GenBank/DDBJ databases">
        <title>Complete sequence of Staphylothermus hellenicus DSM 12710.</title>
        <authorList>
            <consortium name="US DOE Joint Genome Institute"/>
            <person name="Lucas S."/>
            <person name="Copeland A."/>
            <person name="Lapidus A."/>
            <person name="Cheng J.-F."/>
            <person name="Bruce D."/>
            <person name="Goodwin L."/>
            <person name="Pitluck S."/>
            <person name="Davenport K."/>
            <person name="Detter J.C."/>
            <person name="Han C."/>
            <person name="Tapia R."/>
            <person name="Larimer F."/>
            <person name="Land M."/>
            <person name="Hauser L."/>
            <person name="Kyrpides N."/>
            <person name="Mikhailova N."/>
            <person name="Anderson I.J."/>
            <person name="Woyke T."/>
        </authorList>
    </citation>
    <scope>NUCLEOTIDE SEQUENCE [LARGE SCALE GENOMIC DNA]</scope>
    <source>
        <strain evidence="5">DSM 12710 / JCM 10830 / BK20S6-10-b1 / P8</strain>
    </source>
</reference>
<name>D7DCC6_STAHD</name>
<dbReference type="InterPro" id="IPR010231">
    <property type="entry name" value="SUF_FeS_clus_asmbl_SufB"/>
</dbReference>
<evidence type="ECO:0000259" key="3">
    <source>
        <dbReference type="Pfam" id="PF19295"/>
    </source>
</evidence>
<evidence type="ECO:0000313" key="4">
    <source>
        <dbReference type="EMBL" id="ADI31823.1"/>
    </source>
</evidence>